<dbReference type="RefSeq" id="WP_346046249.1">
    <property type="nucleotide sequence ID" value="NZ_BAAACP010000016.1"/>
</dbReference>
<organism evidence="1 2">
    <name type="scientific">Paraclostridium tenue</name>
    <dbReference type="NCBI Taxonomy" id="1737"/>
    <lineage>
        <taxon>Bacteria</taxon>
        <taxon>Bacillati</taxon>
        <taxon>Bacillota</taxon>
        <taxon>Clostridia</taxon>
        <taxon>Peptostreptococcales</taxon>
        <taxon>Peptostreptococcaceae</taxon>
        <taxon>Paraclostridium</taxon>
    </lineage>
</organism>
<evidence type="ECO:0000313" key="1">
    <source>
        <dbReference type="EMBL" id="GAA0865575.1"/>
    </source>
</evidence>
<name>A0ABP3XLE9_9FIRM</name>
<keyword evidence="2" id="KW-1185">Reference proteome</keyword>
<gene>
    <name evidence="1" type="ORF">GCM10008917_23560</name>
</gene>
<comment type="caution">
    <text evidence="1">The sequence shown here is derived from an EMBL/GenBank/DDBJ whole genome shotgun (WGS) entry which is preliminary data.</text>
</comment>
<protein>
    <submittedName>
        <fullName evidence="1">Uncharacterized protein</fullName>
    </submittedName>
</protein>
<accession>A0ABP3XLE9</accession>
<dbReference type="Proteomes" id="UP001400965">
    <property type="component" value="Unassembled WGS sequence"/>
</dbReference>
<proteinExistence type="predicted"/>
<dbReference type="EMBL" id="BAAACP010000016">
    <property type="protein sequence ID" value="GAA0865575.1"/>
    <property type="molecule type" value="Genomic_DNA"/>
</dbReference>
<reference evidence="2" key="1">
    <citation type="journal article" date="2019" name="Int. J. Syst. Evol. Microbiol.">
        <title>The Global Catalogue of Microorganisms (GCM) 10K type strain sequencing project: providing services to taxonomists for standard genome sequencing and annotation.</title>
        <authorList>
            <consortium name="The Broad Institute Genomics Platform"/>
            <consortium name="The Broad Institute Genome Sequencing Center for Infectious Disease"/>
            <person name="Wu L."/>
            <person name="Ma J."/>
        </authorList>
    </citation>
    <scope>NUCLEOTIDE SEQUENCE [LARGE SCALE GENOMIC DNA]</scope>
    <source>
        <strain evidence="2">JCM 6486</strain>
    </source>
</reference>
<sequence length="343" mass="41265">MFFNDTEILIKKLNGDLNIFKLNDNIIYEDIKSDTKEVYKKEIINGDYSFVDVHMDIDKDNNVYGILNDKKGKLLNINIEDDVYMDTLIKYDCKNFLIKFPYIKKFSKESHIFYYLINKQNPTISNLIHINRGENFFEKDIVDYIPYNTMSIISNFEVIWDKDIPILFYFKNVDEVEELFVSIFNKNFNEWSKPFQITNSKKRKIYLSVIKDVRGYYNIVFAEENEGKYHCQYIKGFLDYNKFEILELTLIKTELMCLFPHLINNKNELYIQWGEYNNLYTCKSFDLGATWSKPKMNNQQVDKFFKRYIYKSNNIGERDYIVNSIFTDKEDIDMLDYKIRDSL</sequence>
<evidence type="ECO:0000313" key="2">
    <source>
        <dbReference type="Proteomes" id="UP001400965"/>
    </source>
</evidence>